<proteinExistence type="predicted"/>
<organism evidence="2 3">
    <name type="scientific">Clavelina lepadiformis</name>
    <name type="common">Light-bulb sea squirt</name>
    <name type="synonym">Ascidia lepadiformis</name>
    <dbReference type="NCBI Taxonomy" id="159417"/>
    <lineage>
        <taxon>Eukaryota</taxon>
        <taxon>Metazoa</taxon>
        <taxon>Chordata</taxon>
        <taxon>Tunicata</taxon>
        <taxon>Ascidiacea</taxon>
        <taxon>Aplousobranchia</taxon>
        <taxon>Clavelinidae</taxon>
        <taxon>Clavelina</taxon>
    </lineage>
</organism>
<comment type="caution">
    <text evidence="2">The sequence shown here is derived from an EMBL/GenBank/DDBJ whole genome shotgun (WGS) entry which is preliminary data.</text>
</comment>
<keyword evidence="3" id="KW-1185">Reference proteome</keyword>
<dbReference type="Proteomes" id="UP001642483">
    <property type="component" value="Unassembled WGS sequence"/>
</dbReference>
<sequence>MNRRQNLGTNSDDERREHLLNTTKESHALRNPLLVRIVGQFIQGRFNPADATSLVICVTPHRLQVQPRSSCASTLHSLVRFDTALGAIGSRFDSRPRKNKIDLFGIGALWAFLVSFNLTWPFQKPRDSAERRKRERRQNRNSMKATKVIRAIVTTAEISLYSVLLPKLLPTWEAATQLMRIPLRER</sequence>
<keyword evidence="1" id="KW-0812">Transmembrane</keyword>
<evidence type="ECO:0000256" key="1">
    <source>
        <dbReference type="SAM" id="Phobius"/>
    </source>
</evidence>
<keyword evidence="1" id="KW-1133">Transmembrane helix</keyword>
<reference evidence="2 3" key="1">
    <citation type="submission" date="2024-02" db="EMBL/GenBank/DDBJ databases">
        <authorList>
            <person name="Daric V."/>
            <person name="Darras S."/>
        </authorList>
    </citation>
    <scope>NUCLEOTIDE SEQUENCE [LARGE SCALE GENOMIC DNA]</scope>
</reference>
<protein>
    <submittedName>
        <fullName evidence="2">Uncharacterized protein</fullName>
    </submittedName>
</protein>
<evidence type="ECO:0000313" key="3">
    <source>
        <dbReference type="Proteomes" id="UP001642483"/>
    </source>
</evidence>
<keyword evidence="1" id="KW-0472">Membrane</keyword>
<feature type="transmembrane region" description="Helical" evidence="1">
    <location>
        <begin position="101"/>
        <end position="122"/>
    </location>
</feature>
<gene>
    <name evidence="2" type="ORF">CVLEPA_LOCUS10209</name>
</gene>
<evidence type="ECO:0000313" key="2">
    <source>
        <dbReference type="EMBL" id="CAK8679973.1"/>
    </source>
</evidence>
<accession>A0ABP0FJW8</accession>
<dbReference type="EMBL" id="CAWYQH010000068">
    <property type="protein sequence ID" value="CAK8679973.1"/>
    <property type="molecule type" value="Genomic_DNA"/>
</dbReference>
<name>A0ABP0FJW8_CLALP</name>